<dbReference type="InterPro" id="IPR037448">
    <property type="entry name" value="Zig-8"/>
</dbReference>
<keyword evidence="2" id="KW-0732">Signal</keyword>
<feature type="signal peptide" evidence="2">
    <location>
        <begin position="1"/>
        <end position="21"/>
    </location>
</feature>
<dbReference type="SMART" id="SM00408">
    <property type="entry name" value="IGc2"/>
    <property type="match status" value="2"/>
</dbReference>
<dbReference type="InterPro" id="IPR013098">
    <property type="entry name" value="Ig_I-set"/>
</dbReference>
<feature type="domain" description="Ig-like" evidence="3">
    <location>
        <begin position="128"/>
        <end position="221"/>
    </location>
</feature>
<dbReference type="EMBL" id="JAHLQT010035566">
    <property type="protein sequence ID" value="KAG7158172.1"/>
    <property type="molecule type" value="Genomic_DNA"/>
</dbReference>
<reference evidence="4" key="1">
    <citation type="journal article" date="2021" name="Sci. Adv.">
        <title>The American lobster genome reveals insights on longevity, neural, and immune adaptations.</title>
        <authorList>
            <person name="Polinski J.M."/>
            <person name="Zimin A.V."/>
            <person name="Clark K.F."/>
            <person name="Kohn A.B."/>
            <person name="Sadowski N."/>
            <person name="Timp W."/>
            <person name="Ptitsyn A."/>
            <person name="Khanna P."/>
            <person name="Romanova D.Y."/>
            <person name="Williams P."/>
            <person name="Greenwood S.J."/>
            <person name="Moroz L.L."/>
            <person name="Walt D.R."/>
            <person name="Bodnar A.G."/>
        </authorList>
    </citation>
    <scope>NUCLEOTIDE SEQUENCE</scope>
    <source>
        <strain evidence="4">GMGI-L3</strain>
    </source>
</reference>
<organism evidence="4 5">
    <name type="scientific">Homarus americanus</name>
    <name type="common">American lobster</name>
    <dbReference type="NCBI Taxonomy" id="6706"/>
    <lineage>
        <taxon>Eukaryota</taxon>
        <taxon>Metazoa</taxon>
        <taxon>Ecdysozoa</taxon>
        <taxon>Arthropoda</taxon>
        <taxon>Crustacea</taxon>
        <taxon>Multicrustacea</taxon>
        <taxon>Malacostraca</taxon>
        <taxon>Eumalacostraca</taxon>
        <taxon>Eucarida</taxon>
        <taxon>Decapoda</taxon>
        <taxon>Pleocyemata</taxon>
        <taxon>Astacidea</taxon>
        <taxon>Nephropoidea</taxon>
        <taxon>Nephropidae</taxon>
        <taxon>Homarus</taxon>
    </lineage>
</organism>
<dbReference type="GO" id="GO:0050808">
    <property type="term" value="P:synapse organization"/>
    <property type="evidence" value="ECO:0007669"/>
    <property type="project" value="TreeGrafter"/>
</dbReference>
<dbReference type="Gene3D" id="2.60.40.10">
    <property type="entry name" value="Immunoglobulins"/>
    <property type="match status" value="2"/>
</dbReference>
<protein>
    <submittedName>
        <fullName evidence="4">Opioid-binding protein/cell adhesion molecule-like 1</fullName>
    </submittedName>
</protein>
<name>A0A8J5JHC0_HOMAM</name>
<dbReference type="GO" id="GO:0032589">
    <property type="term" value="C:neuron projection membrane"/>
    <property type="evidence" value="ECO:0007669"/>
    <property type="project" value="TreeGrafter"/>
</dbReference>
<dbReference type="InterPro" id="IPR003599">
    <property type="entry name" value="Ig_sub"/>
</dbReference>
<gene>
    <name evidence="4" type="primary">OPCML-L1</name>
    <name evidence="4" type="ORF">Hamer_G008802</name>
</gene>
<proteinExistence type="predicted"/>
<dbReference type="InterPro" id="IPR036179">
    <property type="entry name" value="Ig-like_dom_sf"/>
</dbReference>
<dbReference type="InterPro" id="IPR003598">
    <property type="entry name" value="Ig_sub2"/>
</dbReference>
<evidence type="ECO:0000256" key="1">
    <source>
        <dbReference type="SAM" id="MobiDB-lite"/>
    </source>
</evidence>
<accession>A0A8J5JHC0</accession>
<dbReference type="InterPro" id="IPR007110">
    <property type="entry name" value="Ig-like_dom"/>
</dbReference>
<evidence type="ECO:0000256" key="2">
    <source>
        <dbReference type="SAM" id="SignalP"/>
    </source>
</evidence>
<sequence>MRSSSTTLLLLLCVLPCLVLHAHVSSLHPYVLPCLVLHAHALHGRHRRHRHHDRRFFETQQEHSSRGHTHHRGDHHTRPHNLVAHSHVLDNSLNGNRVTEEPHKTSHGIGGAGSRWALTYQGAAHESAAINNTVSNVTAQLGGAAFLPCRVGHLGDRQISWIRRRDWSVLTSAEVLYTLDRRFSVLHVAGTQDWTLHIKFVDVTDNGTYECQVSTGTGIISLFVNLEVVTPEAHIPGHGQYHVNRGSPITLTCIIDKSPTPPQYVLWYHNDQLLNYLHDRPEVTINLEESRKGSASSVSRLEVNSASDKHSGNYTCEAANTRPASTMVFVTEGDKTAAVQRIDSGSVTVHDTALALVCASLTYVVSVR</sequence>
<dbReference type="Proteomes" id="UP000747542">
    <property type="component" value="Unassembled WGS sequence"/>
</dbReference>
<dbReference type="PANTHER" id="PTHR23279:SF45">
    <property type="entry name" value="DEFECTIVE PROBOSCIS EXTENSION RESPONSE 12, ISOFORM C"/>
    <property type="match status" value="1"/>
</dbReference>
<comment type="caution">
    <text evidence="4">The sequence shown here is derived from an EMBL/GenBank/DDBJ whole genome shotgun (WGS) entry which is preliminary data.</text>
</comment>
<evidence type="ECO:0000313" key="4">
    <source>
        <dbReference type="EMBL" id="KAG7158172.1"/>
    </source>
</evidence>
<dbReference type="PROSITE" id="PS50835">
    <property type="entry name" value="IG_LIKE"/>
    <property type="match status" value="2"/>
</dbReference>
<feature type="chain" id="PRO_5035267272" evidence="2">
    <location>
        <begin position="22"/>
        <end position="368"/>
    </location>
</feature>
<dbReference type="Pfam" id="PF07679">
    <property type="entry name" value="I-set"/>
    <property type="match status" value="1"/>
</dbReference>
<dbReference type="PANTHER" id="PTHR23279">
    <property type="entry name" value="DEFECTIVE PROBOSCIS EXTENSION RESPONSE DPR -RELATED"/>
    <property type="match status" value="1"/>
</dbReference>
<dbReference type="CDD" id="cd00096">
    <property type="entry name" value="Ig"/>
    <property type="match status" value="1"/>
</dbReference>
<dbReference type="SUPFAM" id="SSF48726">
    <property type="entry name" value="Immunoglobulin"/>
    <property type="match status" value="2"/>
</dbReference>
<feature type="domain" description="Ig-like" evidence="3">
    <location>
        <begin position="231"/>
        <end position="331"/>
    </location>
</feature>
<evidence type="ECO:0000259" key="3">
    <source>
        <dbReference type="PROSITE" id="PS50835"/>
    </source>
</evidence>
<feature type="compositionally biased region" description="Basic residues" evidence="1">
    <location>
        <begin position="66"/>
        <end position="78"/>
    </location>
</feature>
<dbReference type="SMART" id="SM00409">
    <property type="entry name" value="IG"/>
    <property type="match status" value="2"/>
</dbReference>
<dbReference type="AlphaFoldDB" id="A0A8J5JHC0"/>
<dbReference type="FunFam" id="2.60.40.10:FF:001061">
    <property type="entry name" value="Uncharacterized protein, isoform C"/>
    <property type="match status" value="1"/>
</dbReference>
<keyword evidence="5" id="KW-1185">Reference proteome</keyword>
<feature type="region of interest" description="Disordered" evidence="1">
    <location>
        <begin position="58"/>
        <end position="78"/>
    </location>
</feature>
<dbReference type="InterPro" id="IPR013783">
    <property type="entry name" value="Ig-like_fold"/>
</dbReference>
<evidence type="ECO:0000313" key="5">
    <source>
        <dbReference type="Proteomes" id="UP000747542"/>
    </source>
</evidence>
<dbReference type="Pfam" id="PF13927">
    <property type="entry name" value="Ig_3"/>
    <property type="match status" value="1"/>
</dbReference>